<dbReference type="PANTHER" id="PTHR47843">
    <property type="entry name" value="BTB DOMAIN-CONTAINING PROTEIN-RELATED"/>
    <property type="match status" value="1"/>
</dbReference>
<evidence type="ECO:0000313" key="2">
    <source>
        <dbReference type="EMBL" id="KAF2667992.1"/>
    </source>
</evidence>
<gene>
    <name evidence="2" type="ORF">BT63DRAFT_415501</name>
</gene>
<dbReference type="Pfam" id="PF00651">
    <property type="entry name" value="BTB"/>
    <property type="match status" value="1"/>
</dbReference>
<evidence type="ECO:0000259" key="1">
    <source>
        <dbReference type="PROSITE" id="PS50097"/>
    </source>
</evidence>
<dbReference type="PANTHER" id="PTHR47843:SF2">
    <property type="entry name" value="BTB DOMAIN-CONTAINING PROTEIN"/>
    <property type="match status" value="1"/>
</dbReference>
<keyword evidence="3" id="KW-1185">Reference proteome</keyword>
<accession>A0A6A6U737</accession>
<evidence type="ECO:0000313" key="3">
    <source>
        <dbReference type="Proteomes" id="UP000799302"/>
    </source>
</evidence>
<sequence length="244" mass="27463">MSEPSPAKRRKVRQTDSDLQSFAGETIQVLVGASETPFTVQKSILSSNSEYFERMLRNDFKESLEGVSKLPKHTPEAFEIFMNFIYRGNIYSATEAGSQLTGKDKHTAFANEMNKILQAISLANYLQSDGFQNATITALFQCVSDYQLLPTTRKLLDKAVDMNIASLTEVFQDFFVLQGSGGWSAFSEETADPSEADFWKGIAKKAIIELRNREKVNHVIKAVETRDLDPCKYHIHRDGKKCSN</sequence>
<dbReference type="InterPro" id="IPR011333">
    <property type="entry name" value="SKP1/BTB/POZ_sf"/>
</dbReference>
<proteinExistence type="predicted"/>
<dbReference type="CDD" id="cd18186">
    <property type="entry name" value="BTB_POZ_ZBTB_KLHL-like"/>
    <property type="match status" value="1"/>
</dbReference>
<dbReference type="PROSITE" id="PS50097">
    <property type="entry name" value="BTB"/>
    <property type="match status" value="1"/>
</dbReference>
<dbReference type="AlphaFoldDB" id="A0A6A6U737"/>
<organism evidence="2 3">
    <name type="scientific">Microthyrium microscopicum</name>
    <dbReference type="NCBI Taxonomy" id="703497"/>
    <lineage>
        <taxon>Eukaryota</taxon>
        <taxon>Fungi</taxon>
        <taxon>Dikarya</taxon>
        <taxon>Ascomycota</taxon>
        <taxon>Pezizomycotina</taxon>
        <taxon>Dothideomycetes</taxon>
        <taxon>Dothideomycetes incertae sedis</taxon>
        <taxon>Microthyriales</taxon>
        <taxon>Microthyriaceae</taxon>
        <taxon>Microthyrium</taxon>
    </lineage>
</organism>
<dbReference type="OrthoDB" id="1022638at2759"/>
<dbReference type="InterPro" id="IPR000210">
    <property type="entry name" value="BTB/POZ_dom"/>
</dbReference>
<name>A0A6A6U737_9PEZI</name>
<protein>
    <recommendedName>
        <fullName evidence="1">BTB domain-containing protein</fullName>
    </recommendedName>
</protein>
<feature type="domain" description="BTB" evidence="1">
    <location>
        <begin position="25"/>
        <end position="94"/>
    </location>
</feature>
<dbReference type="Proteomes" id="UP000799302">
    <property type="component" value="Unassembled WGS sequence"/>
</dbReference>
<dbReference type="SUPFAM" id="SSF54695">
    <property type="entry name" value="POZ domain"/>
    <property type="match status" value="1"/>
</dbReference>
<dbReference type="Gene3D" id="3.30.710.10">
    <property type="entry name" value="Potassium Channel Kv1.1, Chain A"/>
    <property type="match status" value="1"/>
</dbReference>
<dbReference type="EMBL" id="MU004237">
    <property type="protein sequence ID" value="KAF2667992.1"/>
    <property type="molecule type" value="Genomic_DNA"/>
</dbReference>
<reference evidence="2" key="1">
    <citation type="journal article" date="2020" name="Stud. Mycol.">
        <title>101 Dothideomycetes genomes: a test case for predicting lifestyles and emergence of pathogens.</title>
        <authorList>
            <person name="Haridas S."/>
            <person name="Albert R."/>
            <person name="Binder M."/>
            <person name="Bloem J."/>
            <person name="Labutti K."/>
            <person name="Salamov A."/>
            <person name="Andreopoulos B."/>
            <person name="Baker S."/>
            <person name="Barry K."/>
            <person name="Bills G."/>
            <person name="Bluhm B."/>
            <person name="Cannon C."/>
            <person name="Castanera R."/>
            <person name="Culley D."/>
            <person name="Daum C."/>
            <person name="Ezra D."/>
            <person name="Gonzalez J."/>
            <person name="Henrissat B."/>
            <person name="Kuo A."/>
            <person name="Liang C."/>
            <person name="Lipzen A."/>
            <person name="Lutzoni F."/>
            <person name="Magnuson J."/>
            <person name="Mondo S."/>
            <person name="Nolan M."/>
            <person name="Ohm R."/>
            <person name="Pangilinan J."/>
            <person name="Park H.-J."/>
            <person name="Ramirez L."/>
            <person name="Alfaro M."/>
            <person name="Sun H."/>
            <person name="Tritt A."/>
            <person name="Yoshinaga Y."/>
            <person name="Zwiers L.-H."/>
            <person name="Turgeon B."/>
            <person name="Goodwin S."/>
            <person name="Spatafora J."/>
            <person name="Crous P."/>
            <person name="Grigoriev I."/>
        </authorList>
    </citation>
    <scope>NUCLEOTIDE SEQUENCE</scope>
    <source>
        <strain evidence="2">CBS 115976</strain>
    </source>
</reference>